<dbReference type="EMBL" id="MK500348">
    <property type="protein sequence ID" value="QBK87297.1"/>
    <property type="molecule type" value="Genomic_DNA"/>
</dbReference>
<evidence type="ECO:0000313" key="1">
    <source>
        <dbReference type="EMBL" id="QBK87297.1"/>
    </source>
</evidence>
<reference evidence="1" key="1">
    <citation type="journal article" date="2019" name="MBio">
        <title>Virus Genomes from Deep Sea Sediments Expand the Ocean Megavirome and Support Independent Origins of Viral Gigantism.</title>
        <authorList>
            <person name="Backstrom D."/>
            <person name="Yutin N."/>
            <person name="Jorgensen S.L."/>
            <person name="Dharamshi J."/>
            <person name="Homa F."/>
            <person name="Zaremba-Niedwiedzka K."/>
            <person name="Spang A."/>
            <person name="Wolf Y.I."/>
            <person name="Koonin E.V."/>
            <person name="Ettema T.J."/>
        </authorList>
    </citation>
    <scope>NUCLEOTIDE SEQUENCE</scope>
</reference>
<proteinExistence type="predicted"/>
<accession>A0A481YWP4</accession>
<organism evidence="1">
    <name type="scientific">Marseillevirus LCMAC201</name>
    <dbReference type="NCBI Taxonomy" id="2506605"/>
    <lineage>
        <taxon>Viruses</taxon>
        <taxon>Varidnaviria</taxon>
        <taxon>Bamfordvirae</taxon>
        <taxon>Nucleocytoviricota</taxon>
        <taxon>Megaviricetes</taxon>
        <taxon>Pimascovirales</taxon>
        <taxon>Pimascovirales incertae sedis</taxon>
        <taxon>Marseilleviridae</taxon>
    </lineage>
</organism>
<protein>
    <submittedName>
        <fullName evidence="1">Uncharacterized protein</fullName>
    </submittedName>
</protein>
<gene>
    <name evidence="1" type="ORF">LCMAC201_01990</name>
</gene>
<name>A0A481YWP4_9VIRU</name>
<sequence>MIIFASEYKYLRIAAIIGGGGLGTTGFLINPFIGLGAVLIGGGVSWYITCK</sequence>